<evidence type="ECO:0000313" key="4">
    <source>
        <dbReference type="Proteomes" id="UP000646523"/>
    </source>
</evidence>
<feature type="region of interest" description="Disordered" evidence="1">
    <location>
        <begin position="419"/>
        <end position="546"/>
    </location>
</feature>
<dbReference type="Gene3D" id="1.20.140.160">
    <property type="match status" value="1"/>
</dbReference>
<evidence type="ECO:0000256" key="1">
    <source>
        <dbReference type="SAM" id="MobiDB-lite"/>
    </source>
</evidence>
<feature type="region of interest" description="Disordered" evidence="1">
    <location>
        <begin position="257"/>
        <end position="357"/>
    </location>
</feature>
<keyword evidence="4" id="KW-1185">Reference proteome</keyword>
<proteinExistence type="predicted"/>
<name>A0A917ZEI0_9ACTN</name>
<reference evidence="3" key="1">
    <citation type="journal article" date="2014" name="Int. J. Syst. Evol. Microbiol.">
        <title>Complete genome sequence of Corynebacterium casei LMG S-19264T (=DSM 44701T), isolated from a smear-ripened cheese.</title>
        <authorList>
            <consortium name="US DOE Joint Genome Institute (JGI-PGF)"/>
            <person name="Walter F."/>
            <person name="Albersmeier A."/>
            <person name="Kalinowski J."/>
            <person name="Ruckert C."/>
        </authorList>
    </citation>
    <scope>NUCLEOTIDE SEQUENCE</scope>
    <source>
        <strain evidence="3">CGMCC 4.7368</strain>
    </source>
</reference>
<dbReference type="InterPro" id="IPR013324">
    <property type="entry name" value="RNA_pol_sigma_r3/r4-like"/>
</dbReference>
<keyword evidence="2" id="KW-0472">Membrane</keyword>
<evidence type="ECO:0000256" key="2">
    <source>
        <dbReference type="SAM" id="Phobius"/>
    </source>
</evidence>
<reference evidence="3" key="2">
    <citation type="submission" date="2020-09" db="EMBL/GenBank/DDBJ databases">
        <authorList>
            <person name="Sun Q."/>
            <person name="Zhou Y."/>
        </authorList>
    </citation>
    <scope>NUCLEOTIDE SEQUENCE</scope>
    <source>
        <strain evidence="3">CGMCC 4.7368</strain>
    </source>
</reference>
<feature type="compositionally biased region" description="Basic and acidic residues" evidence="1">
    <location>
        <begin position="313"/>
        <end position="353"/>
    </location>
</feature>
<feature type="transmembrane region" description="Helical" evidence="2">
    <location>
        <begin position="371"/>
        <end position="392"/>
    </location>
</feature>
<feature type="compositionally biased region" description="Low complexity" evidence="1">
    <location>
        <begin position="490"/>
        <end position="517"/>
    </location>
</feature>
<evidence type="ECO:0000313" key="3">
    <source>
        <dbReference type="EMBL" id="GGO81353.1"/>
    </source>
</evidence>
<feature type="compositionally biased region" description="Low complexity" evidence="1">
    <location>
        <begin position="535"/>
        <end position="546"/>
    </location>
</feature>
<dbReference type="RefSeq" id="WP_189128529.1">
    <property type="nucleotide sequence ID" value="NZ_BMNH01000036.1"/>
</dbReference>
<dbReference type="SUPFAM" id="SSF88659">
    <property type="entry name" value="Sigma3 and sigma4 domains of RNA polymerase sigma factors"/>
    <property type="match status" value="1"/>
</dbReference>
<protein>
    <recommendedName>
        <fullName evidence="5">Sigma-70 family RNA polymerase sigma factor</fullName>
    </recommendedName>
</protein>
<dbReference type="AlphaFoldDB" id="A0A917ZEI0"/>
<organism evidence="3 4">
    <name type="scientific">Nonomuraea cavernae</name>
    <dbReference type="NCBI Taxonomy" id="2045107"/>
    <lineage>
        <taxon>Bacteria</taxon>
        <taxon>Bacillati</taxon>
        <taxon>Actinomycetota</taxon>
        <taxon>Actinomycetes</taxon>
        <taxon>Streptosporangiales</taxon>
        <taxon>Streptosporangiaceae</taxon>
        <taxon>Nonomuraea</taxon>
    </lineage>
</organism>
<keyword evidence="2" id="KW-1133">Transmembrane helix</keyword>
<comment type="caution">
    <text evidence="3">The sequence shown here is derived from an EMBL/GenBank/DDBJ whole genome shotgun (WGS) entry which is preliminary data.</text>
</comment>
<evidence type="ECO:0008006" key="5">
    <source>
        <dbReference type="Google" id="ProtNLM"/>
    </source>
</evidence>
<gene>
    <name evidence="3" type="ORF">GCM10012289_70130</name>
</gene>
<feature type="compositionally biased region" description="Polar residues" evidence="1">
    <location>
        <begin position="519"/>
        <end position="530"/>
    </location>
</feature>
<feature type="compositionally biased region" description="Low complexity" evidence="1">
    <location>
        <begin position="287"/>
        <end position="299"/>
    </location>
</feature>
<sequence>MWHSLPHDAREVIEDLRRRYGDRLYDYLRTALLPAEAELALASALVSACVHAGRPVSDEYLRAWLYAVARVHRATAAAARPAGSRVWSRPGPRAALVGQALAGLRADHREVLDLSARHGMTAAEIALILDVEPGQVDLLAAGAADQLHAWVAALSDVGPPSSPNTVGLAGAGRKGGGCEQLAGLIRSQEIASLSELTRTQISRHIADCSICRQAPRSAPTAELLDLLPIGDAPDDLADQFTVAEPLSHDERLWRANGFPAQPERGPSADPLHATPPTPGRAPGEVMAAPGSIAAPAAQPADEHAPSAGQSPPPEDHDPHDEQQDGRQREDEQFRAWDRRSNSVSEFWHKRSDESDPEACLSLRPLLPAIRVAALIIAVVGAVALIGTAWSVLRPDPRPETAARVAAPQPVGTITLITTEQPPEVDPVLQEPPSLAPTQTPTSRPATSRTATKPSTHPTVQMAGTPSARIRPSKTGGPTTPTGPHDPPRQPTTKPSASTTKSQLPQPAAPSARVSPASLNLGSGRTGSVSLDVSPGTGQVVSASGSSGISINGTRITVSAPREKPGCARFTESGTVTLTWSGTSTGDGRITAGTTTGVGTLTVTVTWTVEADQGYWISSGPVYSDRQGHWSNCPNG</sequence>
<keyword evidence="2" id="KW-0812">Transmembrane</keyword>
<dbReference type="EMBL" id="BMNH01000036">
    <property type="protein sequence ID" value="GGO81353.1"/>
    <property type="molecule type" value="Genomic_DNA"/>
</dbReference>
<dbReference type="Proteomes" id="UP000646523">
    <property type="component" value="Unassembled WGS sequence"/>
</dbReference>
<feature type="compositionally biased region" description="Polar residues" evidence="1">
    <location>
        <begin position="435"/>
        <end position="463"/>
    </location>
</feature>
<accession>A0A917ZEI0</accession>